<keyword evidence="2" id="KW-1185">Reference proteome</keyword>
<evidence type="ECO:0000313" key="1">
    <source>
        <dbReference type="EMBL" id="SHM37181.1"/>
    </source>
</evidence>
<sequence>MLSVLFYVLKEMEFGIFPRSGLEFIIKTKLEFKPIGA</sequence>
<evidence type="ECO:0000313" key="2">
    <source>
        <dbReference type="Proteomes" id="UP000184121"/>
    </source>
</evidence>
<gene>
    <name evidence="1" type="ORF">SAMN05444366_3065</name>
</gene>
<dbReference type="EMBL" id="FRBY01000004">
    <property type="protein sequence ID" value="SHM37181.1"/>
    <property type="molecule type" value="Genomic_DNA"/>
</dbReference>
<dbReference type="AlphaFoldDB" id="A0A1M7I8S5"/>
<protein>
    <submittedName>
        <fullName evidence="1">Uncharacterized protein</fullName>
    </submittedName>
</protein>
<dbReference type="Proteomes" id="UP000184121">
    <property type="component" value="Unassembled WGS sequence"/>
</dbReference>
<reference evidence="2" key="1">
    <citation type="submission" date="2016-11" db="EMBL/GenBank/DDBJ databases">
        <authorList>
            <person name="Varghese N."/>
            <person name="Submissions S."/>
        </authorList>
    </citation>
    <scope>NUCLEOTIDE SEQUENCE [LARGE SCALE GENOMIC DNA]</scope>
    <source>
        <strain evidence="2">DSM 1811</strain>
    </source>
</reference>
<proteinExistence type="predicted"/>
<organism evidence="1 2">
    <name type="scientific">Flavobacterium saccharophilum</name>
    <dbReference type="NCBI Taxonomy" id="29534"/>
    <lineage>
        <taxon>Bacteria</taxon>
        <taxon>Pseudomonadati</taxon>
        <taxon>Bacteroidota</taxon>
        <taxon>Flavobacteriia</taxon>
        <taxon>Flavobacteriales</taxon>
        <taxon>Flavobacteriaceae</taxon>
        <taxon>Flavobacterium</taxon>
    </lineage>
</organism>
<name>A0A1M7I8S5_9FLAO</name>
<dbReference type="STRING" id="29534.SAMN05444366_3065"/>
<accession>A0A1M7I8S5</accession>